<evidence type="ECO:0000313" key="4">
    <source>
        <dbReference type="Proteomes" id="UP000046155"/>
    </source>
</evidence>
<dbReference type="InterPro" id="IPR055170">
    <property type="entry name" value="GFO_IDH_MocA-like_dom"/>
</dbReference>
<evidence type="ECO:0000259" key="2">
    <source>
        <dbReference type="Pfam" id="PF22725"/>
    </source>
</evidence>
<dbReference type="InterPro" id="IPR051450">
    <property type="entry name" value="Gfo/Idh/MocA_Oxidoreductases"/>
</dbReference>
<organism evidence="3 4">
    <name type="scientific">Syntrophaceticus schinkii</name>
    <dbReference type="NCBI Taxonomy" id="499207"/>
    <lineage>
        <taxon>Bacteria</taxon>
        <taxon>Bacillati</taxon>
        <taxon>Bacillota</taxon>
        <taxon>Clostridia</taxon>
        <taxon>Thermoanaerobacterales</taxon>
        <taxon>Thermoanaerobacterales Family III. Incertae Sedis</taxon>
        <taxon>Syntrophaceticus</taxon>
    </lineage>
</organism>
<feature type="domain" description="GFO/IDH/MocA-like oxidoreductase" evidence="2">
    <location>
        <begin position="124"/>
        <end position="246"/>
    </location>
</feature>
<dbReference type="SUPFAM" id="SSF51735">
    <property type="entry name" value="NAD(P)-binding Rossmann-fold domains"/>
    <property type="match status" value="1"/>
</dbReference>
<dbReference type="GO" id="GO:0000166">
    <property type="term" value="F:nucleotide binding"/>
    <property type="evidence" value="ECO:0007669"/>
    <property type="project" value="InterPro"/>
</dbReference>
<dbReference type="AlphaFoldDB" id="A0A0B7MIG2"/>
<proteinExistence type="predicted"/>
<evidence type="ECO:0000259" key="1">
    <source>
        <dbReference type="Pfam" id="PF01408"/>
    </source>
</evidence>
<dbReference type="OrthoDB" id="9815825at2"/>
<dbReference type="InterPro" id="IPR000683">
    <property type="entry name" value="Gfo/Idh/MocA-like_OxRdtase_N"/>
</dbReference>
<evidence type="ECO:0000313" key="3">
    <source>
        <dbReference type="EMBL" id="CEO87726.1"/>
    </source>
</evidence>
<dbReference type="PANTHER" id="PTHR43377">
    <property type="entry name" value="BILIVERDIN REDUCTASE A"/>
    <property type="match status" value="1"/>
</dbReference>
<dbReference type="Pfam" id="PF22725">
    <property type="entry name" value="GFO_IDH_MocA_C3"/>
    <property type="match status" value="1"/>
</dbReference>
<keyword evidence="4" id="KW-1185">Reference proteome</keyword>
<dbReference type="Pfam" id="PF01408">
    <property type="entry name" value="GFO_IDH_MocA"/>
    <property type="match status" value="1"/>
</dbReference>
<dbReference type="EMBL" id="CDRZ01000025">
    <property type="protein sequence ID" value="CEO87726.1"/>
    <property type="molecule type" value="Genomic_DNA"/>
</dbReference>
<dbReference type="RefSeq" id="WP_044664036.1">
    <property type="nucleotide sequence ID" value="NZ_CDRZ01000025.1"/>
</dbReference>
<dbReference type="Gene3D" id="3.40.50.720">
    <property type="entry name" value="NAD(P)-binding Rossmann-like Domain"/>
    <property type="match status" value="1"/>
</dbReference>
<dbReference type="Proteomes" id="UP000046155">
    <property type="component" value="Unassembled WGS sequence"/>
</dbReference>
<dbReference type="PANTHER" id="PTHR43377:SF1">
    <property type="entry name" value="BILIVERDIN REDUCTASE A"/>
    <property type="match status" value="1"/>
</dbReference>
<dbReference type="Gene3D" id="3.30.360.10">
    <property type="entry name" value="Dihydrodipicolinate Reductase, domain 2"/>
    <property type="match status" value="1"/>
</dbReference>
<feature type="domain" description="Gfo/Idh/MocA-like oxidoreductase N-terminal" evidence="1">
    <location>
        <begin position="2"/>
        <end position="89"/>
    </location>
</feature>
<gene>
    <name evidence="3" type="ORF">SSCH_1200001</name>
</gene>
<reference evidence="4" key="1">
    <citation type="submission" date="2015-01" db="EMBL/GenBank/DDBJ databases">
        <authorList>
            <person name="Manzoor Shahid"/>
            <person name="Zubair Saima"/>
        </authorList>
    </citation>
    <scope>NUCLEOTIDE SEQUENCE [LARGE SCALE GENOMIC DNA]</scope>
    <source>
        <strain evidence="4">Sp3</strain>
    </source>
</reference>
<accession>A0A0B7MIG2</accession>
<dbReference type="SUPFAM" id="SSF55347">
    <property type="entry name" value="Glyceraldehyde-3-phosphate dehydrogenase-like, C-terminal domain"/>
    <property type="match status" value="1"/>
</dbReference>
<name>A0A0B7MIG2_9FIRM</name>
<dbReference type="InterPro" id="IPR036291">
    <property type="entry name" value="NAD(P)-bd_dom_sf"/>
</dbReference>
<sequence>MKFFVVGLGSMGKRRIRCLKALGYDEITGYDPRKDRQDEAKQKYNIDTIDTLEELVIDNIHAVVISTPPDKHNQWIKWALDNRKPCFIEASVIKDGLEELNQIAKGNGILIAPSCTLTFHPAIKDIKEIVKSGCYGKITNFSYHSGQYLPDWHTYEDVKDYYVSQRETGGTREIVPFELTWLVELMGLPTDVKCFYGETMDVGASIDDTYVIALNFNDNIYGSLIVDVASRYATRSLILNMEKGQIVWRWDDGVVKVYDAINMRWVYYNTPQGETTAGYNKNIIEDMYIDEVKSFIDAVKGVKAFPNTLHEDIQILNILYQAERG</sequence>
<protein>
    <submittedName>
        <fullName evidence="3">Oxidoreductase domain protein</fullName>
    </submittedName>
</protein>